<dbReference type="KEGG" id="mrub:DEO27_003480"/>
<evidence type="ECO:0000256" key="1">
    <source>
        <dbReference type="SAM" id="Coils"/>
    </source>
</evidence>
<keyword evidence="1" id="KW-0175">Coiled coil</keyword>
<feature type="coiled-coil region" evidence="1">
    <location>
        <begin position="321"/>
        <end position="348"/>
    </location>
</feature>
<keyword evidence="4" id="KW-1185">Reference proteome</keyword>
<name>A0A5C1HU15_9SPHI</name>
<evidence type="ECO:0000313" key="4">
    <source>
        <dbReference type="Proteomes" id="UP000251402"/>
    </source>
</evidence>
<evidence type="ECO:0008006" key="5">
    <source>
        <dbReference type="Google" id="ProtNLM"/>
    </source>
</evidence>
<dbReference type="EMBL" id="CP043450">
    <property type="protein sequence ID" value="QEM09115.1"/>
    <property type="molecule type" value="Genomic_DNA"/>
</dbReference>
<gene>
    <name evidence="3" type="ORF">DEO27_003480</name>
</gene>
<proteinExistence type="predicted"/>
<evidence type="ECO:0000256" key="2">
    <source>
        <dbReference type="SAM" id="SignalP"/>
    </source>
</evidence>
<reference evidence="3" key="1">
    <citation type="submission" date="2019-08" db="EMBL/GenBank/DDBJ databases">
        <title>Comparative genome analysis confer to the adaptation heavy metal polluted environment.</title>
        <authorList>
            <person name="Li Y."/>
        </authorList>
    </citation>
    <scope>NUCLEOTIDE SEQUENCE [LARGE SCALE GENOMIC DNA]</scope>
    <source>
        <strain evidence="3">P1</strain>
    </source>
</reference>
<dbReference type="OrthoDB" id="9793307at2"/>
<protein>
    <recommendedName>
        <fullName evidence="5">BZIP transcription factor</fullName>
    </recommendedName>
</protein>
<dbReference type="Proteomes" id="UP000251402">
    <property type="component" value="Chromosome"/>
</dbReference>
<dbReference type="AlphaFoldDB" id="A0A5C1HU15"/>
<accession>A0A5C1HU15</accession>
<feature type="signal peptide" evidence="2">
    <location>
        <begin position="1"/>
        <end position="20"/>
    </location>
</feature>
<feature type="chain" id="PRO_5023072622" description="BZIP transcription factor" evidence="2">
    <location>
        <begin position="21"/>
        <end position="352"/>
    </location>
</feature>
<dbReference type="RefSeq" id="WP_112569774.1">
    <property type="nucleotide sequence ID" value="NZ_CP043450.1"/>
</dbReference>
<evidence type="ECO:0000313" key="3">
    <source>
        <dbReference type="EMBL" id="QEM09115.1"/>
    </source>
</evidence>
<organism evidence="3 4">
    <name type="scientific">Mucilaginibacter rubeus</name>
    <dbReference type="NCBI Taxonomy" id="2027860"/>
    <lineage>
        <taxon>Bacteria</taxon>
        <taxon>Pseudomonadati</taxon>
        <taxon>Bacteroidota</taxon>
        <taxon>Sphingobacteriia</taxon>
        <taxon>Sphingobacteriales</taxon>
        <taxon>Sphingobacteriaceae</taxon>
        <taxon>Mucilaginibacter</taxon>
    </lineage>
</organism>
<keyword evidence="2" id="KW-0732">Signal</keyword>
<sequence length="352" mass="38548">MKRLTLITILFVSISNFLFAQWTTSGTVTSTTNSIGIGTANPNQVFDVTGTGGSFSTTGKANAAFIQDHINYRGIYLGYDSSDQIGIIGSSTPGVPSNLAFWNYGSTGWFEAMRLTSKGYLGIGTTAPQGALHVNGMSVFAGNWSNLDNRNNTVSLNFLANTGQMVLGWNRTRGDGETDFIANQGAGPLGGFSFYNHDNSNNENQLLYIRGDGNVAIGTSDPKGYKLAVNGSVIATSVTIKSYGSWPDYVFKSTYKLKPLAEVKDYIDKNQHLPEIPSAEEIEKNGLNLGEMNKLLMKKVEELTLYLIEKDKVEKEQKKINQNYATQIEKLTKHLELLTNQLNAFKSQTSNK</sequence>